<organism evidence="1 2">
    <name type="scientific">Sphingobacterium zeae</name>
    <dbReference type="NCBI Taxonomy" id="1776859"/>
    <lineage>
        <taxon>Bacteria</taxon>
        <taxon>Pseudomonadati</taxon>
        <taxon>Bacteroidota</taxon>
        <taxon>Sphingobacteriia</taxon>
        <taxon>Sphingobacteriales</taxon>
        <taxon>Sphingobacteriaceae</taxon>
        <taxon>Sphingobacterium</taxon>
    </lineage>
</organism>
<evidence type="ECO:0000313" key="1">
    <source>
        <dbReference type="EMBL" id="MDQ1148269.1"/>
    </source>
</evidence>
<name>A0ABU0U0C5_9SPHI</name>
<keyword evidence="2" id="KW-1185">Reference proteome</keyword>
<evidence type="ECO:0000313" key="2">
    <source>
        <dbReference type="Proteomes" id="UP001244640"/>
    </source>
</evidence>
<dbReference type="EMBL" id="JAUTBA010000001">
    <property type="protein sequence ID" value="MDQ1148269.1"/>
    <property type="molecule type" value="Genomic_DNA"/>
</dbReference>
<protein>
    <submittedName>
        <fullName evidence="1">Uncharacterized protein</fullName>
    </submittedName>
</protein>
<sequence>MHDLDRLKMLIGLYQKEARDLKKLISTSIKEWEYMMADYYAQRLRQVNRELQILQTILDPDYGEKQILIRQITHYKKNRSLAGQKKLRELYEQWIGDAEKKLEGLNSNVNPDSPFSRVLADLLEKLKRKEVQKVVLMFDSEQDLGIIITSGRKLYLRIPKIKTLRNRNAIGNHQISLLQRMGFQWDARETLLYLGLELNTLTNQVMELLSKIVFKVFIFEEMGGKSYIRYS</sequence>
<gene>
    <name evidence="1" type="ORF">QE382_000253</name>
</gene>
<reference evidence="1 2" key="1">
    <citation type="submission" date="2023-07" db="EMBL/GenBank/DDBJ databases">
        <title>Functional and genomic diversity of the sorghum phyllosphere microbiome.</title>
        <authorList>
            <person name="Shade A."/>
        </authorList>
    </citation>
    <scope>NUCLEOTIDE SEQUENCE [LARGE SCALE GENOMIC DNA]</scope>
    <source>
        <strain evidence="1 2">SORGH_AS_0892</strain>
    </source>
</reference>
<accession>A0ABU0U0C5</accession>
<comment type="caution">
    <text evidence="1">The sequence shown here is derived from an EMBL/GenBank/DDBJ whole genome shotgun (WGS) entry which is preliminary data.</text>
</comment>
<proteinExistence type="predicted"/>
<dbReference type="Proteomes" id="UP001244640">
    <property type="component" value="Unassembled WGS sequence"/>
</dbReference>
<dbReference type="RefSeq" id="WP_307184356.1">
    <property type="nucleotide sequence ID" value="NZ_JAUTBA010000001.1"/>
</dbReference>